<evidence type="ECO:0000313" key="2">
    <source>
        <dbReference type="EMBL" id="SDZ92905.1"/>
    </source>
</evidence>
<dbReference type="EMBL" id="FNQM01000002">
    <property type="protein sequence ID" value="SDZ92905.1"/>
    <property type="molecule type" value="Genomic_DNA"/>
</dbReference>
<evidence type="ECO:0000313" key="3">
    <source>
        <dbReference type="Proteomes" id="UP000198703"/>
    </source>
</evidence>
<name>A0A1H3X0D0_9RHOB</name>
<protein>
    <submittedName>
        <fullName evidence="2">Heme-degrading monooxygenase HmoA</fullName>
    </submittedName>
</protein>
<dbReference type="InterPro" id="IPR007138">
    <property type="entry name" value="ABM_dom"/>
</dbReference>
<sequence>MYVAMNRFRVAKGSEEAFETVWRRRDSRLAETPGFVSFQLLKGPEREDHVLYCSHSTWESREAFMGWMKSPSFRASHGDLGGVKPLYLGPPEFEGFEPVDGV</sequence>
<dbReference type="RefSeq" id="WP_093248565.1">
    <property type="nucleotide sequence ID" value="NZ_FNQM01000002.1"/>
</dbReference>
<dbReference type="Gene3D" id="3.30.70.100">
    <property type="match status" value="1"/>
</dbReference>
<dbReference type="InterPro" id="IPR011008">
    <property type="entry name" value="Dimeric_a/b-barrel"/>
</dbReference>
<dbReference type="SUPFAM" id="SSF54909">
    <property type="entry name" value="Dimeric alpha+beta barrel"/>
    <property type="match status" value="1"/>
</dbReference>
<proteinExistence type="predicted"/>
<evidence type="ECO:0000259" key="1">
    <source>
        <dbReference type="PROSITE" id="PS51725"/>
    </source>
</evidence>
<dbReference type="AlphaFoldDB" id="A0A1H3X0D0"/>
<dbReference type="Pfam" id="PF03992">
    <property type="entry name" value="ABM"/>
    <property type="match status" value="1"/>
</dbReference>
<dbReference type="OrthoDB" id="9798115at2"/>
<feature type="domain" description="ABM" evidence="1">
    <location>
        <begin position="2"/>
        <end position="96"/>
    </location>
</feature>
<dbReference type="GO" id="GO:0004497">
    <property type="term" value="F:monooxygenase activity"/>
    <property type="evidence" value="ECO:0007669"/>
    <property type="project" value="UniProtKB-KW"/>
</dbReference>
<keyword evidence="3" id="KW-1185">Reference proteome</keyword>
<dbReference type="PANTHER" id="PTHR34474">
    <property type="entry name" value="SIGNAL TRANSDUCTION PROTEIN TRAP"/>
    <property type="match status" value="1"/>
</dbReference>
<keyword evidence="2" id="KW-0560">Oxidoreductase</keyword>
<dbReference type="STRING" id="89524.SAMN05444370_102220"/>
<accession>A0A1H3X0D0</accession>
<dbReference type="PROSITE" id="PS51725">
    <property type="entry name" value="ABM"/>
    <property type="match status" value="1"/>
</dbReference>
<keyword evidence="2" id="KW-0503">Monooxygenase</keyword>
<dbReference type="InterPro" id="IPR050404">
    <property type="entry name" value="Heme-degrading_MO"/>
</dbReference>
<reference evidence="2 3" key="1">
    <citation type="submission" date="2016-10" db="EMBL/GenBank/DDBJ databases">
        <authorList>
            <person name="de Groot N.N."/>
        </authorList>
    </citation>
    <scope>NUCLEOTIDE SEQUENCE [LARGE SCALE GENOMIC DNA]</scope>
    <source>
        <strain evidence="2 3">DSM 15345</strain>
    </source>
</reference>
<gene>
    <name evidence="2" type="ORF">SAMN05444370_102220</name>
</gene>
<dbReference type="PANTHER" id="PTHR34474:SF2">
    <property type="entry name" value="SIGNAL TRANSDUCTION PROTEIN TRAP"/>
    <property type="match status" value="1"/>
</dbReference>
<organism evidence="2 3">
    <name type="scientific">Rubrimonas cliftonensis</name>
    <dbReference type="NCBI Taxonomy" id="89524"/>
    <lineage>
        <taxon>Bacteria</taxon>
        <taxon>Pseudomonadati</taxon>
        <taxon>Pseudomonadota</taxon>
        <taxon>Alphaproteobacteria</taxon>
        <taxon>Rhodobacterales</taxon>
        <taxon>Paracoccaceae</taxon>
        <taxon>Rubrimonas</taxon>
    </lineage>
</organism>
<dbReference type="Proteomes" id="UP000198703">
    <property type="component" value="Unassembled WGS sequence"/>
</dbReference>